<keyword evidence="4" id="KW-1185">Reference proteome</keyword>
<keyword evidence="1" id="KW-0175">Coiled coil</keyword>
<evidence type="ECO:0000256" key="2">
    <source>
        <dbReference type="SAM" id="MobiDB-lite"/>
    </source>
</evidence>
<dbReference type="EMBL" id="CAXAMM010004670">
    <property type="protein sequence ID" value="CAK9004486.1"/>
    <property type="molecule type" value="Genomic_DNA"/>
</dbReference>
<feature type="region of interest" description="Disordered" evidence="2">
    <location>
        <begin position="291"/>
        <end position="318"/>
    </location>
</feature>
<dbReference type="Proteomes" id="UP001642464">
    <property type="component" value="Unassembled WGS sequence"/>
</dbReference>
<organism evidence="3 4">
    <name type="scientific">Durusdinium trenchii</name>
    <dbReference type="NCBI Taxonomy" id="1381693"/>
    <lineage>
        <taxon>Eukaryota</taxon>
        <taxon>Sar</taxon>
        <taxon>Alveolata</taxon>
        <taxon>Dinophyceae</taxon>
        <taxon>Suessiales</taxon>
        <taxon>Symbiodiniaceae</taxon>
        <taxon>Durusdinium</taxon>
    </lineage>
</organism>
<gene>
    <name evidence="3" type="ORF">SCF082_LOCUS8205</name>
</gene>
<evidence type="ECO:0000313" key="3">
    <source>
        <dbReference type="EMBL" id="CAK9004486.1"/>
    </source>
</evidence>
<comment type="caution">
    <text evidence="3">The sequence shown here is derived from an EMBL/GenBank/DDBJ whole genome shotgun (WGS) entry which is preliminary data.</text>
</comment>
<feature type="region of interest" description="Disordered" evidence="2">
    <location>
        <begin position="102"/>
        <end position="124"/>
    </location>
</feature>
<evidence type="ECO:0000313" key="4">
    <source>
        <dbReference type="Proteomes" id="UP001642464"/>
    </source>
</evidence>
<proteinExistence type="predicted"/>
<feature type="coiled-coil region" evidence="1">
    <location>
        <begin position="131"/>
        <end position="158"/>
    </location>
</feature>
<sequence length="383" mass="42418">MSLGVSVMGDARWAWSSCVSVEQRNHELHGHDFSLRLQDVQAMYFTALWKLRLLAMSAPSSVASSPPRSTPHVPSFRPEELIDAHQSEDTIRRKLFQTYEEPPPTVRAPPWRSTLTSSCRGEEDGTNPEALGHITQELQQAKAQLEEERCISRNLVAERKNLHSQVCKAQSDYQALSQKHQNTLLGLEQMCIQLGEAKKKEEQAKCMEASLRTLQAVSAKLGDAGHHESLEALRCGLTSVLSEYKPADKAFTPRGKRTTSSRVQETPEARQILAKPHFDGQYLSAAKLPVEGTSTPSARAEGEGEATGDLLPPPPSSKCWEWPLSKPEKQERVAMIDAQLWRYEQTGLIEQVEMLQGLCAQHGVAIAPGFEDEIVSTASSESV</sequence>
<evidence type="ECO:0000256" key="1">
    <source>
        <dbReference type="SAM" id="Coils"/>
    </source>
</evidence>
<reference evidence="3 4" key="1">
    <citation type="submission" date="2024-02" db="EMBL/GenBank/DDBJ databases">
        <authorList>
            <person name="Chen Y."/>
            <person name="Shah S."/>
            <person name="Dougan E. K."/>
            <person name="Thang M."/>
            <person name="Chan C."/>
        </authorList>
    </citation>
    <scope>NUCLEOTIDE SEQUENCE [LARGE SCALE GENOMIC DNA]</scope>
</reference>
<name>A0ABP0IPJ1_9DINO</name>
<accession>A0ABP0IPJ1</accession>
<protein>
    <submittedName>
        <fullName evidence="3">Uncharacterized protein</fullName>
    </submittedName>
</protein>